<dbReference type="Proteomes" id="UP000078428">
    <property type="component" value="Unassembled WGS sequence"/>
</dbReference>
<organism evidence="1 2">
    <name type="scientific">Paramagnetospirillum marisnigri</name>
    <dbReference type="NCBI Taxonomy" id="1285242"/>
    <lineage>
        <taxon>Bacteria</taxon>
        <taxon>Pseudomonadati</taxon>
        <taxon>Pseudomonadota</taxon>
        <taxon>Alphaproteobacteria</taxon>
        <taxon>Rhodospirillales</taxon>
        <taxon>Magnetospirillaceae</taxon>
        <taxon>Paramagnetospirillum</taxon>
    </lineage>
</organism>
<dbReference type="AlphaFoldDB" id="A0A178MRJ7"/>
<evidence type="ECO:0000313" key="1">
    <source>
        <dbReference type="EMBL" id="OAN50677.1"/>
    </source>
</evidence>
<keyword evidence="2" id="KW-1185">Reference proteome</keyword>
<evidence type="ECO:0000313" key="2">
    <source>
        <dbReference type="Proteomes" id="UP000078428"/>
    </source>
</evidence>
<reference evidence="1 2" key="1">
    <citation type="submission" date="2016-04" db="EMBL/GenBank/DDBJ databases">
        <title>Draft genome sequence of freshwater magnetotactic bacteria Magnetospirillum marisnigri SP-1 and Magnetospirillum moscoviense BB-1.</title>
        <authorList>
            <person name="Koziaeva V."/>
            <person name="Dziuba M.V."/>
            <person name="Ivanov T.M."/>
            <person name="Kuznetsov B."/>
            <person name="Grouzdev D.S."/>
        </authorList>
    </citation>
    <scope>NUCLEOTIDE SEQUENCE [LARGE SCALE GENOMIC DNA]</scope>
    <source>
        <strain evidence="1 2">SP-1</strain>
    </source>
</reference>
<sequence length="72" mass="7713">MVPSKWLVWLKPGHAFQVAIDETGKIYPVKMVRIGARIDPISQSVKVTGAIGGHFPELFAGMSGKVLLSPPG</sequence>
<gene>
    <name evidence="1" type="ORF">A6A04_17785</name>
</gene>
<dbReference type="STRING" id="1285242.A6A04_17785"/>
<dbReference type="EMBL" id="LWQT01000051">
    <property type="protein sequence ID" value="OAN50677.1"/>
    <property type="molecule type" value="Genomic_DNA"/>
</dbReference>
<protein>
    <submittedName>
        <fullName evidence="1">Uncharacterized protein</fullName>
    </submittedName>
</protein>
<proteinExistence type="predicted"/>
<comment type="caution">
    <text evidence="1">The sequence shown here is derived from an EMBL/GenBank/DDBJ whole genome shotgun (WGS) entry which is preliminary data.</text>
</comment>
<name>A0A178MRJ7_9PROT</name>
<accession>A0A178MRJ7</accession>